<evidence type="ECO:0000313" key="7">
    <source>
        <dbReference type="Proteomes" id="UP001549320"/>
    </source>
</evidence>
<comment type="caution">
    <text evidence="6">The sequence shown here is derived from an EMBL/GenBank/DDBJ whole genome shotgun (WGS) entry which is preliminary data.</text>
</comment>
<dbReference type="Gene3D" id="3.40.190.10">
    <property type="entry name" value="Periplasmic binding protein-like II"/>
    <property type="match status" value="2"/>
</dbReference>
<protein>
    <submittedName>
        <fullName evidence="6">Glutamate/aspartate transport system substrate-binding protein</fullName>
    </submittedName>
</protein>
<dbReference type="Pfam" id="PF00497">
    <property type="entry name" value="SBP_bac_3"/>
    <property type="match status" value="1"/>
</dbReference>
<dbReference type="PANTHER" id="PTHR30085">
    <property type="entry name" value="AMINO ACID ABC TRANSPORTER PERMEASE"/>
    <property type="match status" value="1"/>
</dbReference>
<dbReference type="SMART" id="SM00062">
    <property type="entry name" value="PBPb"/>
    <property type="match status" value="1"/>
</dbReference>
<dbReference type="SUPFAM" id="SSF53850">
    <property type="entry name" value="Periplasmic binding protein-like II"/>
    <property type="match status" value="1"/>
</dbReference>
<organism evidence="6 7">
    <name type="scientific">Ottowia thiooxydans</name>
    <dbReference type="NCBI Taxonomy" id="219182"/>
    <lineage>
        <taxon>Bacteria</taxon>
        <taxon>Pseudomonadati</taxon>
        <taxon>Pseudomonadota</taxon>
        <taxon>Betaproteobacteria</taxon>
        <taxon>Burkholderiales</taxon>
        <taxon>Comamonadaceae</taxon>
        <taxon>Ottowia</taxon>
    </lineage>
</organism>
<keyword evidence="7" id="KW-1185">Reference proteome</keyword>
<keyword evidence="3 4" id="KW-0732">Signal</keyword>
<dbReference type="EMBL" id="JBEPSH010000002">
    <property type="protein sequence ID" value="MET4576154.1"/>
    <property type="molecule type" value="Genomic_DNA"/>
</dbReference>
<evidence type="ECO:0000256" key="3">
    <source>
        <dbReference type="ARBA" id="ARBA00022729"/>
    </source>
</evidence>
<reference evidence="6 7" key="1">
    <citation type="submission" date="2024-06" db="EMBL/GenBank/DDBJ databases">
        <title>Sorghum-associated microbial communities from plants grown in Nebraska, USA.</title>
        <authorList>
            <person name="Schachtman D."/>
        </authorList>
    </citation>
    <scope>NUCLEOTIDE SEQUENCE [LARGE SCALE GENOMIC DNA]</scope>
    <source>
        <strain evidence="6 7">2709</strain>
    </source>
</reference>
<name>A0ABV2Q543_9BURK</name>
<evidence type="ECO:0000256" key="1">
    <source>
        <dbReference type="ARBA" id="ARBA00010333"/>
    </source>
</evidence>
<dbReference type="InterPro" id="IPR051455">
    <property type="entry name" value="Bact_solute-bind_prot3"/>
</dbReference>
<sequence>MKFRIALVASVLLTSTVGFAQTNDTLEKIRSSGVITMGHRDSSIPFSYITRSVGEPIGFAIDICKEVINAVKAELKLPNLTVKYQPVTSQNRVPLVQNGTVDIECGSTTNSVARQQQVAFSPNYIMVGVSAAVKKNSGINTFADLNGKTISTTTGTTSIPLLRAYKRADNVQVNEVLGKDHSDSFLLLAADRVSAFIMDDILLAGQIAASQAPGDYKILPEALRQEPYGIMLRKDDPKFKTLVDATVSGLMKSNAINQMYAKWFTSPIPPRNVNLNFPMSDATQELYRNPSDKGI</sequence>
<feature type="signal peptide" evidence="4">
    <location>
        <begin position="1"/>
        <end position="20"/>
    </location>
</feature>
<evidence type="ECO:0000313" key="6">
    <source>
        <dbReference type="EMBL" id="MET4576154.1"/>
    </source>
</evidence>
<dbReference type="CDD" id="cd13688">
    <property type="entry name" value="PBP2_GltI_DEBP"/>
    <property type="match status" value="1"/>
</dbReference>
<proteinExistence type="inferred from homology"/>
<dbReference type="InterPro" id="IPR001638">
    <property type="entry name" value="Solute-binding_3/MltF_N"/>
</dbReference>
<evidence type="ECO:0000259" key="5">
    <source>
        <dbReference type="SMART" id="SM00062"/>
    </source>
</evidence>
<dbReference type="RefSeq" id="WP_354442069.1">
    <property type="nucleotide sequence ID" value="NZ_JBEPSH010000002.1"/>
</dbReference>
<gene>
    <name evidence="6" type="ORF">ABIE13_001254</name>
</gene>
<feature type="domain" description="Solute-binding protein family 3/N-terminal" evidence="5">
    <location>
        <begin position="34"/>
        <end position="267"/>
    </location>
</feature>
<dbReference type="PANTHER" id="PTHR30085:SF2">
    <property type="entry name" value="GLUTAMATE_ASPARTATE IMPORT SOLUTE-BINDING PROTEIN"/>
    <property type="match status" value="1"/>
</dbReference>
<evidence type="ECO:0000256" key="2">
    <source>
        <dbReference type="ARBA" id="ARBA00022448"/>
    </source>
</evidence>
<keyword evidence="2" id="KW-0813">Transport</keyword>
<dbReference type="Proteomes" id="UP001549320">
    <property type="component" value="Unassembled WGS sequence"/>
</dbReference>
<feature type="chain" id="PRO_5045453934" evidence="4">
    <location>
        <begin position="21"/>
        <end position="295"/>
    </location>
</feature>
<evidence type="ECO:0000256" key="4">
    <source>
        <dbReference type="SAM" id="SignalP"/>
    </source>
</evidence>
<accession>A0ABV2Q543</accession>
<comment type="similarity">
    <text evidence="1">Belongs to the bacterial solute-binding protein 3 family.</text>
</comment>